<evidence type="ECO:0000256" key="1">
    <source>
        <dbReference type="ARBA" id="ARBA00004429"/>
    </source>
</evidence>
<feature type="transmembrane region" description="Helical" evidence="9">
    <location>
        <begin position="907"/>
        <end position="927"/>
    </location>
</feature>
<keyword evidence="7 9" id="KW-1133">Transmembrane helix</keyword>
<proteinExistence type="inferred from homology"/>
<organism evidence="10 11">
    <name type="scientific">Pyxidicoccus parkwayensis</name>
    <dbReference type="NCBI Taxonomy" id="2813578"/>
    <lineage>
        <taxon>Bacteria</taxon>
        <taxon>Pseudomonadati</taxon>
        <taxon>Myxococcota</taxon>
        <taxon>Myxococcia</taxon>
        <taxon>Myxococcales</taxon>
        <taxon>Cystobacterineae</taxon>
        <taxon>Myxococcaceae</taxon>
        <taxon>Pyxidicoccus</taxon>
    </lineage>
</organism>
<dbReference type="Gene3D" id="3.30.70.1320">
    <property type="entry name" value="Multidrug efflux transporter AcrB pore domain like"/>
    <property type="match status" value="1"/>
</dbReference>
<dbReference type="SUPFAM" id="SSF82866">
    <property type="entry name" value="Multidrug efflux transporter AcrB transmembrane domain"/>
    <property type="match status" value="2"/>
</dbReference>
<accession>A0ABX7NNW6</accession>
<dbReference type="SUPFAM" id="SSF82714">
    <property type="entry name" value="Multidrug efflux transporter AcrB TolC docking domain, DN and DC subdomains"/>
    <property type="match status" value="2"/>
</dbReference>
<gene>
    <name evidence="10" type="ORF">JY651_35215</name>
</gene>
<evidence type="ECO:0000256" key="7">
    <source>
        <dbReference type="ARBA" id="ARBA00022989"/>
    </source>
</evidence>
<evidence type="ECO:0000256" key="3">
    <source>
        <dbReference type="ARBA" id="ARBA00022448"/>
    </source>
</evidence>
<dbReference type="NCBIfam" id="TIGR00915">
    <property type="entry name" value="2A0602"/>
    <property type="match status" value="1"/>
</dbReference>
<name>A0ABX7NNW6_9BACT</name>
<dbReference type="PRINTS" id="PR00702">
    <property type="entry name" value="ACRIFLAVINRP"/>
</dbReference>
<keyword evidence="4" id="KW-1003">Cell membrane</keyword>
<dbReference type="Gene3D" id="3.30.70.1430">
    <property type="entry name" value="Multidrug efflux transporter AcrB pore domain"/>
    <property type="match status" value="2"/>
</dbReference>
<dbReference type="Gene3D" id="3.30.70.1440">
    <property type="entry name" value="Multidrug efflux transporter AcrB pore domain"/>
    <property type="match status" value="1"/>
</dbReference>
<dbReference type="PANTHER" id="PTHR32063">
    <property type="match status" value="1"/>
</dbReference>
<feature type="transmembrane region" description="Helical" evidence="9">
    <location>
        <begin position="439"/>
        <end position="459"/>
    </location>
</feature>
<dbReference type="Gene3D" id="1.20.1640.10">
    <property type="entry name" value="Multidrug efflux transporter AcrB transmembrane domain"/>
    <property type="match status" value="2"/>
</dbReference>
<dbReference type="NCBIfam" id="NF000282">
    <property type="entry name" value="RND_permease_1"/>
    <property type="match status" value="1"/>
</dbReference>
<evidence type="ECO:0000256" key="4">
    <source>
        <dbReference type="ARBA" id="ARBA00022475"/>
    </source>
</evidence>
<dbReference type="Proteomes" id="UP000662747">
    <property type="component" value="Chromosome"/>
</dbReference>
<feature type="transmembrane region" description="Helical" evidence="9">
    <location>
        <begin position="368"/>
        <end position="389"/>
    </location>
</feature>
<dbReference type="SUPFAM" id="SSF82693">
    <property type="entry name" value="Multidrug efflux transporter AcrB pore domain, PN1, PN2, PC1 and PC2 subdomains"/>
    <property type="match status" value="3"/>
</dbReference>
<dbReference type="EMBL" id="CP071090">
    <property type="protein sequence ID" value="QSQ20465.1"/>
    <property type="molecule type" value="Genomic_DNA"/>
</dbReference>
<evidence type="ECO:0000256" key="8">
    <source>
        <dbReference type="ARBA" id="ARBA00023136"/>
    </source>
</evidence>
<dbReference type="Gene3D" id="3.30.2090.10">
    <property type="entry name" value="Multidrug efflux transporter AcrB TolC docking domain, DN and DC subdomains"/>
    <property type="match status" value="2"/>
</dbReference>
<keyword evidence="11" id="KW-1185">Reference proteome</keyword>
<dbReference type="InterPro" id="IPR027463">
    <property type="entry name" value="AcrB_DN_DC_subdom"/>
</dbReference>
<comment type="similarity">
    <text evidence="2">Belongs to the resistance-nodulation-cell division (RND) (TC 2.A.6) family.</text>
</comment>
<feature type="transmembrane region" description="Helical" evidence="9">
    <location>
        <begin position="342"/>
        <end position="361"/>
    </location>
</feature>
<evidence type="ECO:0000256" key="6">
    <source>
        <dbReference type="ARBA" id="ARBA00022692"/>
    </source>
</evidence>
<dbReference type="Pfam" id="PF00873">
    <property type="entry name" value="ACR_tran"/>
    <property type="match status" value="1"/>
</dbReference>
<reference evidence="10 11" key="1">
    <citation type="submission" date="2021-02" db="EMBL/GenBank/DDBJ databases">
        <title>De Novo genome assembly of isolated myxobacteria.</title>
        <authorList>
            <person name="Stevens D.C."/>
        </authorList>
    </citation>
    <scope>NUCLEOTIDE SEQUENCE [LARGE SCALE GENOMIC DNA]</scope>
    <source>
        <strain evidence="11">SCPEA02</strain>
    </source>
</reference>
<sequence>MKFAHFFVDRPIFAAVLSVLLLIAGGLSLVQLPLSEYPAVAPPTVVVRAAYPGANPRVIAETVAAPLEQEINGVEGMLYMSSQSTSDGRVSLTVTFAQGVDADLAQVQVQNRVARALPRLPQEVQRLGVMTEKTSTDILMVVHLVSPDSSLEPLYLSNYAVLQVKDVLQRIPGVGSVVVWGAGEYSMRIWLDPQKLASRHLTASDAVAAIREQNVQVAAGVVGQQPDASSAFQVTVTTQGRLVDEEQFRDIVLKVGEGGQVTRLRDVARVELGASSYGLKALLDGKPAVAIGINQASGSNALEVSAAVRERVAELSKAFPKGMEYRVAYDPTFFVRASIKNVVSTLLEAVVLVVLVVVLFLQTWRASIIPLAAVPVSLVGTAAVMHLLGFSLNTLSLFGLVLSIGIVVDDAIVVVENVERHIALGASPKEAARRAMTEVTGPIIAITSVLAAVFIPTAFMGGLTGQFYRQFALTIAISTLLSAFNSLTLSPALAGVLLRPHHGKKDGLTRFMDWGLGRWLFGPFNRFFERASNGYVSAVKRVVRISAVAFLVYGGLLVLTWAGFNHVPKGFVPMQDKYYLVGIAQLPPASSLDRTTEVVRRMSEMALEEKGVANVIAFSGLSVNGFVNAPNAAVVFTALDTFENRKSPELSAGAIAARLQKKFSTIPDGFAAIFPPPPVPGMGALAGFKLQLEDRAGLGPEALYEAAQALAQRASREPEVAGLMSGFEINVPQLQLDVDRVKAKTQGVPLGDIFDTLQIHLGSLYVNDFNRFGRTYQVNVQADAPYRMQAEDIGRLQVRNAQGSMVPLASLVNVKPSFGPDQVMRYNGYPSADINGMARPGVSTGEAVAAMERLAAETLPAGMSFEWTDLTYQEKLAGKEGLLVFPLAILLAFLILAAQYNSWTLPLAVLLTVPMALLSAIAGVWLTGGENNIFTQIGLVVLIGLAAKNAILIVEFARAQEDEGMGVVQAALEACRLRLRPILMTSVAFIMGVVPLATATGAGSEMRQAMGVAVLAGMLGVTLFGLVLTPIFYIAIRKLELRRAAPAPEPEPLPPGATGAPGH</sequence>
<feature type="transmembrane region" description="Helical" evidence="9">
    <location>
        <begin position="977"/>
        <end position="997"/>
    </location>
</feature>
<evidence type="ECO:0000313" key="11">
    <source>
        <dbReference type="Proteomes" id="UP000662747"/>
    </source>
</evidence>
<evidence type="ECO:0000256" key="5">
    <source>
        <dbReference type="ARBA" id="ARBA00022519"/>
    </source>
</evidence>
<feature type="transmembrane region" description="Helical" evidence="9">
    <location>
        <begin position="542"/>
        <end position="564"/>
    </location>
</feature>
<feature type="transmembrane region" description="Helical" evidence="9">
    <location>
        <begin position="1009"/>
        <end position="1036"/>
    </location>
</feature>
<feature type="transmembrane region" description="Helical" evidence="9">
    <location>
        <begin position="933"/>
        <end position="956"/>
    </location>
</feature>
<keyword evidence="6 9" id="KW-0812">Transmembrane</keyword>
<evidence type="ECO:0000256" key="2">
    <source>
        <dbReference type="ARBA" id="ARBA00010942"/>
    </source>
</evidence>
<dbReference type="RefSeq" id="WP_206722045.1">
    <property type="nucleotide sequence ID" value="NZ_CP071090.1"/>
</dbReference>
<feature type="transmembrane region" description="Helical" evidence="9">
    <location>
        <begin position="395"/>
        <end position="418"/>
    </location>
</feature>
<keyword evidence="8 9" id="KW-0472">Membrane</keyword>
<keyword evidence="3" id="KW-0813">Transport</keyword>
<evidence type="ECO:0000313" key="10">
    <source>
        <dbReference type="EMBL" id="QSQ20465.1"/>
    </source>
</evidence>
<feature type="transmembrane region" description="Helical" evidence="9">
    <location>
        <begin position="881"/>
        <end position="900"/>
    </location>
</feature>
<dbReference type="InterPro" id="IPR004764">
    <property type="entry name" value="MdtF-like"/>
</dbReference>
<evidence type="ECO:0000256" key="9">
    <source>
        <dbReference type="SAM" id="Phobius"/>
    </source>
</evidence>
<protein>
    <submittedName>
        <fullName evidence="10">Efflux RND transporter permease subunit</fullName>
    </submittedName>
</protein>
<dbReference type="InterPro" id="IPR001036">
    <property type="entry name" value="Acrflvin-R"/>
</dbReference>
<keyword evidence="5" id="KW-0997">Cell inner membrane</keyword>
<feature type="transmembrane region" description="Helical" evidence="9">
    <location>
        <begin position="471"/>
        <end position="498"/>
    </location>
</feature>
<dbReference type="PANTHER" id="PTHR32063:SF26">
    <property type="entry name" value="EFFLUX PUMP MEMBRANE TRANSPORTER"/>
    <property type="match status" value="1"/>
</dbReference>
<comment type="subcellular location">
    <subcellularLocation>
        <location evidence="1">Cell inner membrane</location>
        <topology evidence="1">Multi-pass membrane protein</topology>
    </subcellularLocation>
</comment>